<dbReference type="PANTHER" id="PTHR36303:SF1">
    <property type="entry name" value="2',3'-CYCLIC-NUCLEOTIDE 2'-PHOSPHODIESTERASE"/>
    <property type="match status" value="1"/>
</dbReference>
<feature type="binding site" evidence="2">
    <location>
        <position position="39"/>
    </location>
    <ligand>
        <name>Fe cation</name>
        <dbReference type="ChEBI" id="CHEBI:24875"/>
        <label>1</label>
    </ligand>
</feature>
<reference evidence="3" key="2">
    <citation type="journal article" date="2021" name="PeerJ">
        <title>Extensive microbial diversity within the chicken gut microbiome revealed by metagenomics and culture.</title>
        <authorList>
            <person name="Gilroy R."/>
            <person name="Ravi A."/>
            <person name="Getino M."/>
            <person name="Pursley I."/>
            <person name="Horton D.L."/>
            <person name="Alikhan N.F."/>
            <person name="Baker D."/>
            <person name="Gharbi K."/>
            <person name="Hall N."/>
            <person name="Watson M."/>
            <person name="Adriaenssens E.M."/>
            <person name="Foster-Nyarko E."/>
            <person name="Jarju S."/>
            <person name="Secka A."/>
            <person name="Antonio M."/>
            <person name="Oren A."/>
            <person name="Chaudhuri R.R."/>
            <person name="La Ragione R."/>
            <person name="Hildebrand F."/>
            <person name="Pallen M.J."/>
        </authorList>
    </citation>
    <scope>NUCLEOTIDE SEQUENCE</scope>
    <source>
        <strain evidence="3">CHK157-1446</strain>
    </source>
</reference>
<sequence>MRLLFVGDVVSSAGCDFLAEKLYGIKKDYAIDITVVNGENSAVGNGITKQSCSALTNIGADVITTGNHAFKRRESLDMFDTVEHLLRPVNYSDEVIGKGVYTLDMGRCRVAVVNLMGVVYMSPLANPFESIDKALAEIDTKNIFVDFHAEATAEKKAMGYYLNGRVTAVLGTHTHVQTADEQILSGGTAYITDVGMTGPEESVLGVKKELAIQKQRLNFPVRFVEADTPCFLNAAVVEFNEATGKALSITRLTLR</sequence>
<keyword evidence="2" id="KW-0479">Metal-binding</keyword>
<feature type="binding site" evidence="2">
    <location>
        <position position="173"/>
    </location>
    <ligand>
        <name>Fe cation</name>
        <dbReference type="ChEBI" id="CHEBI:24875"/>
        <label>2</label>
    </ligand>
</feature>
<dbReference type="InterPro" id="IPR005235">
    <property type="entry name" value="YmdB-like"/>
</dbReference>
<dbReference type="PIRSF" id="PIRSF004789">
    <property type="entry name" value="DR1281"/>
    <property type="match status" value="1"/>
</dbReference>
<feature type="binding site" evidence="2">
    <location>
        <position position="8"/>
    </location>
    <ligand>
        <name>Fe cation</name>
        <dbReference type="ChEBI" id="CHEBI:24875"/>
        <label>1</label>
    </ligand>
</feature>
<dbReference type="PANTHER" id="PTHR36303">
    <property type="entry name" value="2',3'-CYCLIC-NUCLEOTIDE 2'-PHOSPHODIESTERASE"/>
    <property type="match status" value="1"/>
</dbReference>
<name>A0A9D1EPR7_9FIRM</name>
<evidence type="ECO:0000313" key="3">
    <source>
        <dbReference type="EMBL" id="HIS25158.1"/>
    </source>
</evidence>
<evidence type="ECO:0000256" key="1">
    <source>
        <dbReference type="PIRSR" id="PIRSR004789-50"/>
    </source>
</evidence>
<feature type="active site" description="Proton donor" evidence="1">
    <location>
        <position position="68"/>
    </location>
</feature>
<dbReference type="InterPro" id="IPR029052">
    <property type="entry name" value="Metallo-depent_PP-like"/>
</dbReference>
<feature type="binding site" evidence="2">
    <location>
        <position position="148"/>
    </location>
    <ligand>
        <name>Fe cation</name>
        <dbReference type="ChEBI" id="CHEBI:24875"/>
        <label>2</label>
    </ligand>
</feature>
<protein>
    <submittedName>
        <fullName evidence="3">TIGR00282 family metallophosphoesterase</fullName>
    </submittedName>
</protein>
<feature type="binding site" evidence="2">
    <location>
        <position position="175"/>
    </location>
    <ligand>
        <name>Fe cation</name>
        <dbReference type="ChEBI" id="CHEBI:24875"/>
        <label>1</label>
    </ligand>
</feature>
<dbReference type="AlphaFoldDB" id="A0A9D1EPR7"/>
<dbReference type="Proteomes" id="UP000823982">
    <property type="component" value="Unassembled WGS sequence"/>
</dbReference>
<dbReference type="Gene3D" id="3.60.21.10">
    <property type="match status" value="1"/>
</dbReference>
<accession>A0A9D1EPR7</accession>
<dbReference type="GO" id="GO:0046872">
    <property type="term" value="F:metal ion binding"/>
    <property type="evidence" value="ECO:0007669"/>
    <property type="project" value="UniProtKB-KW"/>
</dbReference>
<reference evidence="3" key="1">
    <citation type="submission" date="2020-10" db="EMBL/GenBank/DDBJ databases">
        <authorList>
            <person name="Gilroy R."/>
        </authorList>
    </citation>
    <scope>NUCLEOTIDE SEQUENCE</scope>
    <source>
        <strain evidence="3">CHK157-1446</strain>
    </source>
</reference>
<dbReference type="NCBIfam" id="TIGR00282">
    <property type="entry name" value="TIGR00282 family metallophosphoesterase"/>
    <property type="match status" value="1"/>
</dbReference>
<feature type="binding site" evidence="2">
    <location>
        <position position="67"/>
    </location>
    <ligand>
        <name>Fe cation</name>
        <dbReference type="ChEBI" id="CHEBI:24875"/>
        <label>2</label>
    </ligand>
</feature>
<gene>
    <name evidence="3" type="ORF">IAD01_07155</name>
</gene>
<organism evidence="3 4">
    <name type="scientific">Candidatus Faeciplasma gallinarum</name>
    <dbReference type="NCBI Taxonomy" id="2840799"/>
    <lineage>
        <taxon>Bacteria</taxon>
        <taxon>Bacillati</taxon>
        <taxon>Bacillota</taxon>
        <taxon>Clostridia</taxon>
        <taxon>Eubacteriales</taxon>
        <taxon>Oscillospiraceae</taxon>
        <taxon>Oscillospiraceae incertae sedis</taxon>
        <taxon>Candidatus Faeciplasma</taxon>
    </lineage>
</organism>
<evidence type="ECO:0000313" key="4">
    <source>
        <dbReference type="Proteomes" id="UP000823982"/>
    </source>
</evidence>
<feature type="binding site" evidence="2">
    <location>
        <position position="40"/>
    </location>
    <ligand>
        <name>Fe cation</name>
        <dbReference type="ChEBI" id="CHEBI:24875"/>
        <label>1</label>
    </ligand>
</feature>
<dbReference type="Pfam" id="PF13277">
    <property type="entry name" value="YmdB"/>
    <property type="match status" value="1"/>
</dbReference>
<dbReference type="SUPFAM" id="SSF56300">
    <property type="entry name" value="Metallo-dependent phosphatases"/>
    <property type="match status" value="1"/>
</dbReference>
<feature type="binding site" evidence="2">
    <location>
        <position position="39"/>
    </location>
    <ligand>
        <name>Fe cation</name>
        <dbReference type="ChEBI" id="CHEBI:24875"/>
        <label>2</label>
    </ligand>
</feature>
<comment type="caution">
    <text evidence="3">The sequence shown here is derived from an EMBL/GenBank/DDBJ whole genome shotgun (WGS) entry which is preliminary data.</text>
</comment>
<dbReference type="EMBL" id="DVIR01000065">
    <property type="protein sequence ID" value="HIS25158.1"/>
    <property type="molecule type" value="Genomic_DNA"/>
</dbReference>
<dbReference type="GO" id="GO:0004113">
    <property type="term" value="F:2',3'-cyclic-nucleotide 3'-phosphodiesterase activity"/>
    <property type="evidence" value="ECO:0007669"/>
    <property type="project" value="TreeGrafter"/>
</dbReference>
<proteinExistence type="predicted"/>
<evidence type="ECO:0000256" key="2">
    <source>
        <dbReference type="PIRSR" id="PIRSR004789-51"/>
    </source>
</evidence>